<protein>
    <submittedName>
        <fullName evidence="3">Trehalose corynomycolyl transferase</fullName>
        <ecNumber evidence="3">2.3.1.122</ecNumber>
    </submittedName>
</protein>
<evidence type="ECO:0000256" key="1">
    <source>
        <dbReference type="SAM" id="MobiDB-lite"/>
    </source>
</evidence>
<evidence type="ECO:0000313" key="2">
    <source>
        <dbReference type="EMBL" id="AKE41744.1"/>
    </source>
</evidence>
<proteinExistence type="predicted"/>
<reference evidence="2 4" key="1">
    <citation type="journal article" date="2015" name="Genome Announc.">
        <title>Complete Genome Sequence of Corynebacterium kutscheri DSM 20755, a Corynebacterial Type Strain with Remarkably Low G+C Content of Chromosomal DNA.</title>
        <authorList>
            <person name="Ruckert C."/>
            <person name="Albersmeier A."/>
            <person name="Winkler A."/>
            <person name="Tauch A."/>
        </authorList>
    </citation>
    <scope>NUCLEOTIDE SEQUENCE [LARGE SCALE GENOMIC DNA]</scope>
    <source>
        <strain evidence="2 4">DSM 20755</strain>
    </source>
</reference>
<organism evidence="2 4">
    <name type="scientific">Corynebacterium kutscheri</name>
    <dbReference type="NCBI Taxonomy" id="35755"/>
    <lineage>
        <taxon>Bacteria</taxon>
        <taxon>Bacillati</taxon>
        <taxon>Actinomycetota</taxon>
        <taxon>Actinomycetes</taxon>
        <taxon>Mycobacteriales</taxon>
        <taxon>Corynebacteriaceae</taxon>
        <taxon>Corynebacterium</taxon>
    </lineage>
</organism>
<dbReference type="EMBL" id="LR134377">
    <property type="protein sequence ID" value="VEH09019.1"/>
    <property type="molecule type" value="Genomic_DNA"/>
</dbReference>
<dbReference type="EC" id="2.3.1.122" evidence="3"/>
<name>A0A0F6TDM4_9CORY</name>
<keyword evidence="4" id="KW-1185">Reference proteome</keyword>
<feature type="compositionally biased region" description="Polar residues" evidence="1">
    <location>
        <begin position="1"/>
        <end position="21"/>
    </location>
</feature>
<dbReference type="HOGENOM" id="CLU_2218661_0_0_11"/>
<accession>A0A0F6TDM4</accession>
<dbReference type="EMBL" id="CP011312">
    <property type="protein sequence ID" value="AKE41744.1"/>
    <property type="molecule type" value="Genomic_DNA"/>
</dbReference>
<sequence length="106" mass="11362">MATSQEDPQDFSAITDQQTPDATIAAPGREGLEPAEPGFNDNTLNNQAGAAWHPTDCASLVWAAYMYGGDKPVDIGHNKYLLAAVGYRSSVFPIDIANSTATREFE</sequence>
<dbReference type="Proteomes" id="UP000271380">
    <property type="component" value="Chromosome"/>
</dbReference>
<dbReference type="AlphaFoldDB" id="A0A0F6TDM4"/>
<dbReference type="GO" id="GO:0050348">
    <property type="term" value="F:trehalose O-mycolyltransferase activity"/>
    <property type="evidence" value="ECO:0007669"/>
    <property type="project" value="UniProtKB-EC"/>
</dbReference>
<dbReference type="RefSeq" id="WP_046440160.1">
    <property type="nucleotide sequence ID" value="NZ_CP011312.1"/>
</dbReference>
<feature type="region of interest" description="Disordered" evidence="1">
    <location>
        <begin position="1"/>
        <end position="47"/>
    </location>
</feature>
<keyword evidence="3" id="KW-0012">Acyltransferase</keyword>
<gene>
    <name evidence="3" type="primary">cmtH_2</name>
    <name evidence="3" type="ORF">NCTC949_02146</name>
    <name evidence="2" type="ORF">UL82_07915</name>
</gene>
<evidence type="ECO:0000313" key="5">
    <source>
        <dbReference type="Proteomes" id="UP000271380"/>
    </source>
</evidence>
<dbReference type="Proteomes" id="UP000033457">
    <property type="component" value="Chromosome"/>
</dbReference>
<reference evidence="3 5" key="2">
    <citation type="submission" date="2018-12" db="EMBL/GenBank/DDBJ databases">
        <authorList>
            <consortium name="Pathogen Informatics"/>
        </authorList>
    </citation>
    <scope>NUCLEOTIDE SEQUENCE [LARGE SCALE GENOMIC DNA]</scope>
    <source>
        <strain evidence="3 5">NCTC949</strain>
    </source>
</reference>
<dbReference type="KEGG" id="cku:UL82_07915"/>
<dbReference type="STRING" id="35755.UL82_07915"/>
<evidence type="ECO:0000313" key="3">
    <source>
        <dbReference type="EMBL" id="VEH09019.1"/>
    </source>
</evidence>
<keyword evidence="3" id="KW-0808">Transferase</keyword>
<evidence type="ECO:0000313" key="4">
    <source>
        <dbReference type="Proteomes" id="UP000033457"/>
    </source>
</evidence>